<name>A0ABN6Y570_9MICO</name>
<dbReference type="Pfam" id="PF00557">
    <property type="entry name" value="Peptidase_M24"/>
    <property type="match status" value="1"/>
</dbReference>
<feature type="domain" description="Peptidase M24" evidence="1">
    <location>
        <begin position="134"/>
        <end position="326"/>
    </location>
</feature>
<evidence type="ECO:0000313" key="3">
    <source>
        <dbReference type="Proteomes" id="UP001321486"/>
    </source>
</evidence>
<proteinExistence type="predicted"/>
<dbReference type="Gene3D" id="3.90.230.10">
    <property type="entry name" value="Creatinase/methionine aminopeptidase superfamily"/>
    <property type="match status" value="1"/>
</dbReference>
<evidence type="ECO:0000259" key="1">
    <source>
        <dbReference type="Pfam" id="PF00557"/>
    </source>
</evidence>
<dbReference type="PANTHER" id="PTHR46112:SF2">
    <property type="entry name" value="XAA-PRO AMINOPEPTIDASE P-RELATED"/>
    <property type="match status" value="1"/>
</dbReference>
<dbReference type="SUPFAM" id="SSF55920">
    <property type="entry name" value="Creatinase/aminopeptidase"/>
    <property type="match status" value="1"/>
</dbReference>
<dbReference type="EMBL" id="AP027732">
    <property type="protein sequence ID" value="BDZ52286.1"/>
    <property type="molecule type" value="Genomic_DNA"/>
</dbReference>
<protein>
    <recommendedName>
        <fullName evidence="1">Peptidase M24 domain-containing protein</fullName>
    </recommendedName>
</protein>
<dbReference type="InterPro" id="IPR000994">
    <property type="entry name" value="Pept_M24"/>
</dbReference>
<keyword evidence="3" id="KW-1185">Reference proteome</keyword>
<reference evidence="3" key="1">
    <citation type="journal article" date="2019" name="Int. J. Syst. Evol. Microbiol.">
        <title>The Global Catalogue of Microorganisms (GCM) 10K type strain sequencing project: providing services to taxonomists for standard genome sequencing and annotation.</title>
        <authorList>
            <consortium name="The Broad Institute Genomics Platform"/>
            <consortium name="The Broad Institute Genome Sequencing Center for Infectious Disease"/>
            <person name="Wu L."/>
            <person name="Ma J."/>
        </authorList>
    </citation>
    <scope>NUCLEOTIDE SEQUENCE [LARGE SCALE GENOMIC DNA]</scope>
    <source>
        <strain evidence="3">NBRC 108728</strain>
    </source>
</reference>
<organism evidence="2 3">
    <name type="scientific">Frondihabitans sucicola</name>
    <dbReference type="NCBI Taxonomy" id="1268041"/>
    <lineage>
        <taxon>Bacteria</taxon>
        <taxon>Bacillati</taxon>
        <taxon>Actinomycetota</taxon>
        <taxon>Actinomycetes</taxon>
        <taxon>Micrococcales</taxon>
        <taxon>Microbacteriaceae</taxon>
        <taxon>Frondihabitans</taxon>
    </lineage>
</organism>
<dbReference type="CDD" id="cd01066">
    <property type="entry name" value="APP_MetAP"/>
    <property type="match status" value="1"/>
</dbReference>
<sequence>MTTTPDTGEYALKRARLQAILEARNTSTLVLTSPGVLGWLFGGARVQVSLVGEPVLAAVVRRDGNDTVPIFMNERARFEDEELPLGLPLVSVPWDAPLLAPLRSTFGDEILRENEVAGELQAARAALVPAEVDRYRRLCREVAALMSTVLAGVRPDDTERQVAARLAGGLVALGADPLVVLAAGRDRLSYRHPLPTTGPIGAVAMVVVCARRQGLIANVTRWIRFTPATAEEEDVQRRLFEVEHAFFAATRPGAVLSDVFAAGTAAYAEQGFAADEWTRHHQGGPTGYNGRDPRAGASADGLVVSHQAFAWNPNVPGAKVEDTVLVGNGDPEVLSVAADWPTLTVSGLARPLVREQ</sequence>
<evidence type="ECO:0000313" key="2">
    <source>
        <dbReference type="EMBL" id="BDZ52286.1"/>
    </source>
</evidence>
<dbReference type="RefSeq" id="WP_286344889.1">
    <property type="nucleotide sequence ID" value="NZ_AP027732.1"/>
</dbReference>
<accession>A0ABN6Y570</accession>
<dbReference type="Proteomes" id="UP001321486">
    <property type="component" value="Chromosome"/>
</dbReference>
<dbReference type="InterPro" id="IPR036005">
    <property type="entry name" value="Creatinase/aminopeptidase-like"/>
</dbReference>
<dbReference type="InterPro" id="IPR050659">
    <property type="entry name" value="Peptidase_M24B"/>
</dbReference>
<gene>
    <name evidence="2" type="ORF">GCM10025867_45270</name>
</gene>
<dbReference type="PANTHER" id="PTHR46112">
    <property type="entry name" value="AMINOPEPTIDASE"/>
    <property type="match status" value="1"/>
</dbReference>